<dbReference type="PANTHER" id="PTHR36974">
    <property type="entry name" value="MEMBRANE PROTEIN-RELATED"/>
    <property type="match status" value="1"/>
</dbReference>
<evidence type="ECO:0000256" key="1">
    <source>
        <dbReference type="SAM" id="Phobius"/>
    </source>
</evidence>
<dbReference type="EMBL" id="JANUAU010000007">
    <property type="protein sequence ID" value="MCS3678490.1"/>
    <property type="molecule type" value="Genomic_DNA"/>
</dbReference>
<dbReference type="AlphaFoldDB" id="A0A9X2Q5Q7"/>
<gene>
    <name evidence="2" type="ORF">GGP71_002421</name>
</gene>
<comment type="caution">
    <text evidence="2">The sequence shown here is derived from an EMBL/GenBank/DDBJ whole genome shotgun (WGS) entry which is preliminary data.</text>
</comment>
<reference evidence="2" key="1">
    <citation type="submission" date="2022-08" db="EMBL/GenBank/DDBJ databases">
        <title>Genomic Encyclopedia of Type Strains, Phase V (KMG-V): Genome sequencing to study the core and pangenomes of soil and plant-associated prokaryotes.</title>
        <authorList>
            <person name="Whitman W."/>
        </authorList>
    </citation>
    <scope>NUCLEOTIDE SEQUENCE</scope>
    <source>
        <strain evidence="2">0</strain>
    </source>
</reference>
<keyword evidence="1" id="KW-1133">Transmembrane helix</keyword>
<organism evidence="2 3">
    <name type="scientific">Salinibacter ruber</name>
    <dbReference type="NCBI Taxonomy" id="146919"/>
    <lineage>
        <taxon>Bacteria</taxon>
        <taxon>Pseudomonadati</taxon>
        <taxon>Rhodothermota</taxon>
        <taxon>Rhodothermia</taxon>
        <taxon>Rhodothermales</taxon>
        <taxon>Salinibacteraceae</taxon>
        <taxon>Salinibacter</taxon>
    </lineage>
</organism>
<feature type="transmembrane region" description="Helical" evidence="1">
    <location>
        <begin position="38"/>
        <end position="57"/>
    </location>
</feature>
<accession>A0A9X2Q5Q7</accession>
<evidence type="ECO:0000313" key="2">
    <source>
        <dbReference type="EMBL" id="MCS3678490.1"/>
    </source>
</evidence>
<feature type="transmembrane region" description="Helical" evidence="1">
    <location>
        <begin position="64"/>
        <end position="84"/>
    </location>
</feature>
<evidence type="ECO:0000313" key="3">
    <source>
        <dbReference type="Proteomes" id="UP001155027"/>
    </source>
</evidence>
<dbReference type="PANTHER" id="PTHR36974:SF1">
    <property type="entry name" value="DOXX FAMILY MEMBRANE PROTEIN"/>
    <property type="match status" value="1"/>
</dbReference>
<keyword evidence="1" id="KW-0812">Transmembrane</keyword>
<feature type="transmembrane region" description="Helical" evidence="1">
    <location>
        <begin position="96"/>
        <end position="116"/>
    </location>
</feature>
<name>A0A9X2Q5Q7_9BACT</name>
<dbReference type="RefSeq" id="WP_259080636.1">
    <property type="nucleotide sequence ID" value="NZ_JANUAU010000007.1"/>
</dbReference>
<keyword evidence="1" id="KW-0472">Membrane</keyword>
<proteinExistence type="predicted"/>
<sequence>MHRFSVYLIALLFAAAGTAHFVRPSAFARIVPPSLPAPYVLVYVSGAAELLGALGVLTPGLREYAGWGLILLALAVFPANVHMALHPADFEGIPAWALYLRLPLQVVLVGWIYWALGLRMGT</sequence>
<protein>
    <submittedName>
        <fullName evidence="2">Membrane protein</fullName>
    </submittedName>
</protein>
<dbReference type="Proteomes" id="UP001155027">
    <property type="component" value="Unassembled WGS sequence"/>
</dbReference>